<evidence type="ECO:0000313" key="5">
    <source>
        <dbReference type="EMBL" id="TWE10384.1"/>
    </source>
</evidence>
<evidence type="ECO:0000259" key="4">
    <source>
        <dbReference type="Pfam" id="PF09375"/>
    </source>
</evidence>
<evidence type="ECO:0000256" key="3">
    <source>
        <dbReference type="ARBA" id="ARBA00022729"/>
    </source>
</evidence>
<dbReference type="Proteomes" id="UP000318297">
    <property type="component" value="Unassembled WGS sequence"/>
</dbReference>
<evidence type="ECO:0000313" key="6">
    <source>
        <dbReference type="Proteomes" id="UP000318297"/>
    </source>
</evidence>
<dbReference type="InterPro" id="IPR034981">
    <property type="entry name" value="Imelysin-like_EfeO/Algp7"/>
</dbReference>
<dbReference type="PANTHER" id="PTHR39192">
    <property type="entry name" value="IRON UPTAKE SYSTEM COMPONENT EFEO"/>
    <property type="match status" value="1"/>
</dbReference>
<dbReference type="InterPro" id="IPR050894">
    <property type="entry name" value="EfeM/EfeO_iron_uptake"/>
</dbReference>
<organism evidence="5 6">
    <name type="scientific">Rudaeicoccus suwonensis</name>
    <dbReference type="NCBI Taxonomy" id="657409"/>
    <lineage>
        <taxon>Bacteria</taxon>
        <taxon>Bacillati</taxon>
        <taxon>Actinomycetota</taxon>
        <taxon>Actinomycetes</taxon>
        <taxon>Micrococcales</taxon>
        <taxon>Dermacoccaceae</taxon>
        <taxon>Rudaeicoccus</taxon>
    </lineage>
</organism>
<comment type="similarity">
    <text evidence="2">Belongs to the EfeM/EfeO family.</text>
</comment>
<dbReference type="CDD" id="cd14656">
    <property type="entry name" value="Imelysin-like_EfeO"/>
    <property type="match status" value="1"/>
</dbReference>
<proteinExistence type="inferred from homology"/>
<sequence length="398" mass="40988">MLVAMGAGTYAATRHSGSAHTGAPASSGLTLSNQQCAPQWRGMPAGPGTLTITNHAAVVAEVLMIDSRGRTLTQIETVAPGTTASAPLVVGAGKYRIQCLLSTGTVLTSPTATVTGTSSVPVPAAIAKATDAELQPAADAYQTYVDKTLATLATQAATLETDIARGKLTQARTDWLDAQLTWCAMGAAYGSFGQLGDEIDGLAQVLPNGVNTTSWEGLHRIEYGLWHGQSAATLKPVAQQLQANITALQGVLPIPGGVADTQRYAAVAPSDLPVRAHEILEDTLRDRLSGQADYGSGTEYEQAAADVAATKVVLGDLTPMLDARTSSLVPEANADLSALNAALNATKSGGHWQPMSQVPQTERMAVNGTLGAALEVLADVPQLLGEVDPHNAAVANPD</sequence>
<evidence type="ECO:0000256" key="1">
    <source>
        <dbReference type="ARBA" id="ARBA00004196"/>
    </source>
</evidence>
<evidence type="ECO:0000256" key="2">
    <source>
        <dbReference type="ARBA" id="ARBA00005989"/>
    </source>
</evidence>
<dbReference type="Gene3D" id="1.20.1420.20">
    <property type="entry name" value="M75 peptidase, HXXE motif"/>
    <property type="match status" value="1"/>
</dbReference>
<dbReference type="InterPro" id="IPR038352">
    <property type="entry name" value="Imelysin_sf"/>
</dbReference>
<protein>
    <submittedName>
        <fullName evidence="5">Iron uptake system EfeUOB component EfeO/EfeM</fullName>
    </submittedName>
</protein>
<dbReference type="PANTHER" id="PTHR39192:SF1">
    <property type="entry name" value="IRON UPTAKE SYSTEM COMPONENT EFEO"/>
    <property type="match status" value="1"/>
</dbReference>
<gene>
    <name evidence="5" type="ORF">BKA23_2744</name>
</gene>
<dbReference type="EMBL" id="VIVQ01000002">
    <property type="protein sequence ID" value="TWE10384.1"/>
    <property type="molecule type" value="Genomic_DNA"/>
</dbReference>
<keyword evidence="3" id="KW-0732">Signal</keyword>
<feature type="domain" description="Imelysin-like" evidence="4">
    <location>
        <begin position="138"/>
        <end position="349"/>
    </location>
</feature>
<dbReference type="GO" id="GO:0030313">
    <property type="term" value="C:cell envelope"/>
    <property type="evidence" value="ECO:0007669"/>
    <property type="project" value="UniProtKB-SubCell"/>
</dbReference>
<dbReference type="InterPro" id="IPR018976">
    <property type="entry name" value="Imelysin-like"/>
</dbReference>
<comment type="subcellular location">
    <subcellularLocation>
        <location evidence="1">Cell envelope</location>
    </subcellularLocation>
</comment>
<dbReference type="AlphaFoldDB" id="A0A561E443"/>
<keyword evidence="6" id="KW-1185">Reference proteome</keyword>
<name>A0A561E443_9MICO</name>
<reference evidence="5 6" key="1">
    <citation type="submission" date="2019-06" db="EMBL/GenBank/DDBJ databases">
        <title>Sequencing the genomes of 1000 actinobacteria strains.</title>
        <authorList>
            <person name="Klenk H.-P."/>
        </authorList>
    </citation>
    <scope>NUCLEOTIDE SEQUENCE [LARGE SCALE GENOMIC DNA]</scope>
    <source>
        <strain evidence="5 6">DSM 19560</strain>
    </source>
</reference>
<accession>A0A561E443</accession>
<dbReference type="Pfam" id="PF09375">
    <property type="entry name" value="Peptidase_M75"/>
    <property type="match status" value="1"/>
</dbReference>
<comment type="caution">
    <text evidence="5">The sequence shown here is derived from an EMBL/GenBank/DDBJ whole genome shotgun (WGS) entry which is preliminary data.</text>
</comment>